<dbReference type="GO" id="GO:0003677">
    <property type="term" value="F:DNA binding"/>
    <property type="evidence" value="ECO:0007669"/>
    <property type="project" value="UniProtKB-KW"/>
</dbReference>
<dbReference type="EMBL" id="AP017312">
    <property type="protein sequence ID" value="BAU28459.1"/>
    <property type="molecule type" value="Genomic_DNA"/>
</dbReference>
<dbReference type="RefSeq" id="WP_096466211.1">
    <property type="nucleotide sequence ID" value="NZ_AP017312.1"/>
</dbReference>
<protein>
    <submittedName>
        <fullName evidence="2">Putative HTH-type transcriptional regulator YusO</fullName>
    </submittedName>
</protein>
<dbReference type="PROSITE" id="PS50995">
    <property type="entry name" value="HTH_MARR_2"/>
    <property type="match status" value="1"/>
</dbReference>
<evidence type="ECO:0000256" key="1">
    <source>
        <dbReference type="ARBA" id="ARBA00023125"/>
    </source>
</evidence>
<evidence type="ECO:0000313" key="2">
    <source>
        <dbReference type="EMBL" id="BAU28459.1"/>
    </source>
</evidence>
<organism evidence="2 3">
    <name type="scientific">Aneurinibacillus soli</name>
    <dbReference type="NCBI Taxonomy" id="1500254"/>
    <lineage>
        <taxon>Bacteria</taxon>
        <taxon>Bacillati</taxon>
        <taxon>Bacillota</taxon>
        <taxon>Bacilli</taxon>
        <taxon>Bacillales</taxon>
        <taxon>Paenibacillaceae</taxon>
        <taxon>Aneurinibacillus group</taxon>
        <taxon>Aneurinibacillus</taxon>
    </lineage>
</organism>
<dbReference type="KEGG" id="asoc:CB4_02633"/>
<name>A0A0U4WIN5_9BACL</name>
<accession>A0A0U4WIN5</accession>
<dbReference type="Pfam" id="PF01047">
    <property type="entry name" value="MarR"/>
    <property type="match status" value="1"/>
</dbReference>
<dbReference type="InterPro" id="IPR036390">
    <property type="entry name" value="WH_DNA-bd_sf"/>
</dbReference>
<keyword evidence="3" id="KW-1185">Reference proteome</keyword>
<evidence type="ECO:0000313" key="3">
    <source>
        <dbReference type="Proteomes" id="UP000217696"/>
    </source>
</evidence>
<dbReference type="GO" id="GO:0003700">
    <property type="term" value="F:DNA-binding transcription factor activity"/>
    <property type="evidence" value="ECO:0007669"/>
    <property type="project" value="InterPro"/>
</dbReference>
<dbReference type="SUPFAM" id="SSF46785">
    <property type="entry name" value="Winged helix' DNA-binding domain"/>
    <property type="match status" value="1"/>
</dbReference>
<dbReference type="OrthoDB" id="49580at2"/>
<dbReference type="InterPro" id="IPR036388">
    <property type="entry name" value="WH-like_DNA-bd_sf"/>
</dbReference>
<dbReference type="PANTHER" id="PTHR33164">
    <property type="entry name" value="TRANSCRIPTIONAL REGULATOR, MARR FAMILY"/>
    <property type="match status" value="1"/>
</dbReference>
<dbReference type="SMART" id="SM00347">
    <property type="entry name" value="HTH_MARR"/>
    <property type="match status" value="1"/>
</dbReference>
<keyword evidence="1" id="KW-0238">DNA-binding</keyword>
<dbReference type="PANTHER" id="PTHR33164:SF89">
    <property type="entry name" value="MARR FAMILY REGULATORY PROTEIN"/>
    <property type="match status" value="1"/>
</dbReference>
<sequence length="155" mass="18002">MPTDQVITNFMQALRRMLRASQQILNRDANIYNLTIPQVRVLHALYTSGSKSLAELSKQIDTSISSTSGVIDRLERMELVIRTRDKEDRRKVWITLSDSCRTLMERFPISQAEVLRPYFAKEEEETFIDLTHQLLGLAERMEQDILNKKSKGETE</sequence>
<gene>
    <name evidence="2" type="primary">yusO</name>
    <name evidence="2" type="ORF">CB4_02633</name>
</gene>
<dbReference type="Proteomes" id="UP000217696">
    <property type="component" value="Chromosome"/>
</dbReference>
<dbReference type="InterPro" id="IPR000835">
    <property type="entry name" value="HTH_MarR-typ"/>
</dbReference>
<reference evidence="2 3" key="1">
    <citation type="submission" date="2015-12" db="EMBL/GenBank/DDBJ databases">
        <title>Genome sequence of Aneurinibacillus soli.</title>
        <authorList>
            <person name="Lee J.S."/>
            <person name="Lee K.C."/>
            <person name="Kim K.K."/>
            <person name="Lee B.W."/>
        </authorList>
    </citation>
    <scope>NUCLEOTIDE SEQUENCE [LARGE SCALE GENOMIC DNA]</scope>
    <source>
        <strain evidence="2 3">CB4</strain>
    </source>
</reference>
<dbReference type="Gene3D" id="1.10.10.10">
    <property type="entry name" value="Winged helix-like DNA-binding domain superfamily/Winged helix DNA-binding domain"/>
    <property type="match status" value="1"/>
</dbReference>
<dbReference type="AlphaFoldDB" id="A0A0U4WIN5"/>
<dbReference type="InterPro" id="IPR039422">
    <property type="entry name" value="MarR/SlyA-like"/>
</dbReference>
<proteinExistence type="predicted"/>
<dbReference type="GO" id="GO:0006950">
    <property type="term" value="P:response to stress"/>
    <property type="evidence" value="ECO:0007669"/>
    <property type="project" value="TreeGrafter"/>
</dbReference>